<name>A0A941AJJ7_9ACTN</name>
<organism evidence="8 9">
    <name type="scientific">Microbispora oryzae</name>
    <dbReference type="NCBI Taxonomy" id="2806554"/>
    <lineage>
        <taxon>Bacteria</taxon>
        <taxon>Bacillati</taxon>
        <taxon>Actinomycetota</taxon>
        <taxon>Actinomycetes</taxon>
        <taxon>Streptosporangiales</taxon>
        <taxon>Streptosporangiaceae</taxon>
        <taxon>Microbispora</taxon>
    </lineage>
</organism>
<dbReference type="InterPro" id="IPR050833">
    <property type="entry name" value="Poly_Biosynth_Transport"/>
</dbReference>
<comment type="subcellular location">
    <subcellularLocation>
        <location evidence="1">Cell membrane</location>
        <topology evidence="1">Multi-pass membrane protein</topology>
    </subcellularLocation>
</comment>
<feature type="transmembrane region" description="Helical" evidence="7">
    <location>
        <begin position="89"/>
        <end position="106"/>
    </location>
</feature>
<dbReference type="EMBL" id="JAFCNB010000012">
    <property type="protein sequence ID" value="MBP2706420.1"/>
    <property type="molecule type" value="Genomic_DNA"/>
</dbReference>
<comment type="similarity">
    <text evidence="2">Belongs to the polysaccharide synthase family.</text>
</comment>
<feature type="transmembrane region" description="Helical" evidence="7">
    <location>
        <begin position="300"/>
        <end position="321"/>
    </location>
</feature>
<evidence type="ECO:0000256" key="5">
    <source>
        <dbReference type="ARBA" id="ARBA00022989"/>
    </source>
</evidence>
<sequence>MISFGMNLVLARVLAPEDFGLYAVALAANQILFYINDAGIVAATVQWRGKIEEMLPTATAMVLALSATVYGVFWWLAPFFAGLAGNADAAPLVRLLTVSILIDGFVSVRSAVMLRRFQQDKIAKANMAGVAVQVALAIALALNGAGAYSFAVGNVACSLVGGVLMFFWAGVPLRLALRRDIAARLLRFGLPLAASLGVEAVVLNADSVIVGKTLGGAMLGMYLLAVNVSNWVPGFIGEILRHVTLPGFARVAEHNPAAFSTRVQQIVPMLLVLVLPIAALVGTLAPPMVVFLYGDKWLPAAGVLSFLMILMVVRMLTALSFDILTSLGATRSVVRMNLVWAVVLLPSLYAGARLWGVYGVALAHAAVALVVALPLAVLFLRRERVELSPLIPRVARLLLGGLAAVAAVWAVARLTGGTIPLVQLCAGGIAGLAVFALVGVPVSQIREMHARIMT</sequence>
<dbReference type="AlphaFoldDB" id="A0A941AJJ7"/>
<keyword evidence="9" id="KW-1185">Reference proteome</keyword>
<feature type="transmembrane region" description="Helical" evidence="7">
    <location>
        <begin position="333"/>
        <end position="352"/>
    </location>
</feature>
<feature type="transmembrane region" description="Helical" evidence="7">
    <location>
        <begin position="270"/>
        <end position="294"/>
    </location>
</feature>
<dbReference type="GO" id="GO:0005886">
    <property type="term" value="C:plasma membrane"/>
    <property type="evidence" value="ECO:0007669"/>
    <property type="project" value="UniProtKB-SubCell"/>
</dbReference>
<protein>
    <submittedName>
        <fullName evidence="8">Oligosaccharide flippase family protein</fullName>
    </submittedName>
</protein>
<feature type="transmembrane region" description="Helical" evidence="7">
    <location>
        <begin position="20"/>
        <end position="45"/>
    </location>
</feature>
<feature type="transmembrane region" description="Helical" evidence="7">
    <location>
        <begin position="358"/>
        <end position="381"/>
    </location>
</feature>
<feature type="transmembrane region" description="Helical" evidence="7">
    <location>
        <begin position="185"/>
        <end position="203"/>
    </location>
</feature>
<feature type="transmembrane region" description="Helical" evidence="7">
    <location>
        <begin position="418"/>
        <end position="442"/>
    </location>
</feature>
<feature type="transmembrane region" description="Helical" evidence="7">
    <location>
        <begin position="127"/>
        <end position="145"/>
    </location>
</feature>
<feature type="transmembrane region" description="Helical" evidence="7">
    <location>
        <begin position="57"/>
        <end position="77"/>
    </location>
</feature>
<evidence type="ECO:0000256" key="3">
    <source>
        <dbReference type="ARBA" id="ARBA00022475"/>
    </source>
</evidence>
<dbReference type="Proteomes" id="UP000674234">
    <property type="component" value="Unassembled WGS sequence"/>
</dbReference>
<keyword evidence="6 7" id="KW-0472">Membrane</keyword>
<feature type="transmembrane region" description="Helical" evidence="7">
    <location>
        <begin position="393"/>
        <end position="412"/>
    </location>
</feature>
<dbReference type="PANTHER" id="PTHR30250">
    <property type="entry name" value="PST FAMILY PREDICTED COLANIC ACID TRANSPORTER"/>
    <property type="match status" value="1"/>
</dbReference>
<keyword evidence="5 7" id="KW-1133">Transmembrane helix</keyword>
<evidence type="ECO:0000256" key="6">
    <source>
        <dbReference type="ARBA" id="ARBA00023136"/>
    </source>
</evidence>
<evidence type="ECO:0000256" key="7">
    <source>
        <dbReference type="SAM" id="Phobius"/>
    </source>
</evidence>
<feature type="transmembrane region" description="Helical" evidence="7">
    <location>
        <begin position="151"/>
        <end position="173"/>
    </location>
</feature>
<proteinExistence type="inferred from homology"/>
<evidence type="ECO:0000256" key="2">
    <source>
        <dbReference type="ARBA" id="ARBA00007430"/>
    </source>
</evidence>
<evidence type="ECO:0000313" key="8">
    <source>
        <dbReference type="EMBL" id="MBP2706420.1"/>
    </source>
</evidence>
<accession>A0A941AJJ7</accession>
<dbReference type="Pfam" id="PF13440">
    <property type="entry name" value="Polysacc_synt_3"/>
    <property type="match status" value="1"/>
</dbReference>
<evidence type="ECO:0000256" key="4">
    <source>
        <dbReference type="ARBA" id="ARBA00022692"/>
    </source>
</evidence>
<keyword evidence="3" id="KW-1003">Cell membrane</keyword>
<keyword evidence="4 7" id="KW-0812">Transmembrane</keyword>
<feature type="transmembrane region" description="Helical" evidence="7">
    <location>
        <begin position="209"/>
        <end position="232"/>
    </location>
</feature>
<comment type="caution">
    <text evidence="8">The sequence shown here is derived from an EMBL/GenBank/DDBJ whole genome shotgun (WGS) entry which is preliminary data.</text>
</comment>
<reference evidence="8" key="1">
    <citation type="submission" date="2021-02" db="EMBL/GenBank/DDBJ databases">
        <title>Draft genome sequence of Microbispora sp. RL4-1S isolated from rice leaves in Thailand.</title>
        <authorList>
            <person name="Muangham S."/>
            <person name="Duangmal K."/>
        </authorList>
    </citation>
    <scope>NUCLEOTIDE SEQUENCE</scope>
    <source>
        <strain evidence="8">RL4-1S</strain>
    </source>
</reference>
<gene>
    <name evidence="8" type="ORF">JOL79_21655</name>
</gene>
<evidence type="ECO:0000313" key="9">
    <source>
        <dbReference type="Proteomes" id="UP000674234"/>
    </source>
</evidence>
<dbReference type="PANTHER" id="PTHR30250:SF10">
    <property type="entry name" value="LIPOPOLYSACCHARIDE BIOSYNTHESIS PROTEIN WZXC"/>
    <property type="match status" value="1"/>
</dbReference>
<evidence type="ECO:0000256" key="1">
    <source>
        <dbReference type="ARBA" id="ARBA00004651"/>
    </source>
</evidence>